<dbReference type="EMBL" id="JAGGKI010000006">
    <property type="protein sequence ID" value="MBP1893781.1"/>
    <property type="molecule type" value="Genomic_DNA"/>
</dbReference>
<keyword evidence="1" id="KW-1133">Transmembrane helix</keyword>
<evidence type="ECO:0000313" key="3">
    <source>
        <dbReference type="Proteomes" id="UP000706926"/>
    </source>
</evidence>
<proteinExistence type="predicted"/>
<evidence type="ECO:0008006" key="4">
    <source>
        <dbReference type="Google" id="ProtNLM"/>
    </source>
</evidence>
<keyword evidence="3" id="KW-1185">Reference proteome</keyword>
<gene>
    <name evidence="2" type="ORF">J2Z18_002884</name>
</gene>
<accession>A0ABS4FC12</accession>
<sequence length="126" mass="14124">MKKGGGTMISGIKRHVGIMLMLTGLLHVIYGLFAYTGQLQPIVTEGLWSTVADDQWDRGTAFWYMMFGFLLMLLGYMVDWLIKKKGIAPPAIFGWILLVICLFGAIVMPASGFWLGLPQAWLLLRK</sequence>
<evidence type="ECO:0000313" key="2">
    <source>
        <dbReference type="EMBL" id="MBP1893781.1"/>
    </source>
</evidence>
<keyword evidence="1" id="KW-0472">Membrane</keyword>
<dbReference type="RefSeq" id="WP_245255992.1">
    <property type="nucleotide sequence ID" value="NZ_JAGGKI010000006.1"/>
</dbReference>
<reference evidence="2 3" key="1">
    <citation type="submission" date="2021-03" db="EMBL/GenBank/DDBJ databases">
        <title>Genomic Encyclopedia of Type Strains, Phase IV (KMG-IV): sequencing the most valuable type-strain genomes for metagenomic binning, comparative biology and taxonomic classification.</title>
        <authorList>
            <person name="Goeker M."/>
        </authorList>
    </citation>
    <scope>NUCLEOTIDE SEQUENCE [LARGE SCALE GENOMIC DNA]</scope>
    <source>
        <strain evidence="2 3">DSM 15596</strain>
    </source>
</reference>
<protein>
    <recommendedName>
        <fullName evidence="4">DUF3995 domain-containing protein</fullName>
    </recommendedName>
</protein>
<dbReference type="InterPro" id="IPR045590">
    <property type="entry name" value="DUF6463"/>
</dbReference>
<feature type="transmembrane region" description="Helical" evidence="1">
    <location>
        <begin position="16"/>
        <end position="35"/>
    </location>
</feature>
<dbReference type="Pfam" id="PF20064">
    <property type="entry name" value="DUF6463"/>
    <property type="match status" value="1"/>
</dbReference>
<feature type="transmembrane region" description="Helical" evidence="1">
    <location>
        <begin position="61"/>
        <end position="82"/>
    </location>
</feature>
<keyword evidence="1" id="KW-0812">Transmembrane</keyword>
<dbReference type="GeneID" id="95404854"/>
<organism evidence="2 3">
    <name type="scientific">Paenibacillus lactis</name>
    <dbReference type="NCBI Taxonomy" id="228574"/>
    <lineage>
        <taxon>Bacteria</taxon>
        <taxon>Bacillati</taxon>
        <taxon>Bacillota</taxon>
        <taxon>Bacilli</taxon>
        <taxon>Bacillales</taxon>
        <taxon>Paenibacillaceae</taxon>
        <taxon>Paenibacillus</taxon>
    </lineage>
</organism>
<name>A0ABS4FC12_9BACL</name>
<comment type="caution">
    <text evidence="2">The sequence shown here is derived from an EMBL/GenBank/DDBJ whole genome shotgun (WGS) entry which is preliminary data.</text>
</comment>
<evidence type="ECO:0000256" key="1">
    <source>
        <dbReference type="SAM" id="Phobius"/>
    </source>
</evidence>
<dbReference type="Proteomes" id="UP000706926">
    <property type="component" value="Unassembled WGS sequence"/>
</dbReference>
<feature type="transmembrane region" description="Helical" evidence="1">
    <location>
        <begin position="94"/>
        <end position="117"/>
    </location>
</feature>